<comment type="caution">
    <text evidence="2">The sequence shown here is derived from an EMBL/GenBank/DDBJ whole genome shotgun (WGS) entry which is preliminary data.</text>
</comment>
<feature type="signal peptide" evidence="1">
    <location>
        <begin position="1"/>
        <end position="18"/>
    </location>
</feature>
<dbReference type="AlphaFoldDB" id="A0A1Y2DRI3"/>
<keyword evidence="1" id="KW-0732">Signal</keyword>
<reference evidence="2 3" key="1">
    <citation type="submission" date="2016-08" db="EMBL/GenBank/DDBJ databases">
        <title>A Parts List for Fungal Cellulosomes Revealed by Comparative Genomics.</title>
        <authorList>
            <consortium name="DOE Joint Genome Institute"/>
            <person name="Haitjema C.H."/>
            <person name="Gilmore S.P."/>
            <person name="Henske J.K."/>
            <person name="Solomon K.V."/>
            <person name="De Groot R."/>
            <person name="Kuo A."/>
            <person name="Mondo S.J."/>
            <person name="Salamov A.A."/>
            <person name="Labutti K."/>
            <person name="Zhao Z."/>
            <person name="Chiniquy J."/>
            <person name="Barry K."/>
            <person name="Brewer H.M."/>
            <person name="Purvine S.O."/>
            <person name="Wright A.T."/>
            <person name="Boxma B."/>
            <person name="Van Alen T."/>
            <person name="Hackstein J.H."/>
            <person name="Baker S.E."/>
            <person name="Grigoriev I.V."/>
            <person name="O'Malley M.A."/>
        </authorList>
    </citation>
    <scope>NUCLEOTIDE SEQUENCE [LARGE SCALE GENOMIC DNA]</scope>
    <source>
        <strain evidence="2 3">G1</strain>
    </source>
</reference>
<evidence type="ECO:0000256" key="1">
    <source>
        <dbReference type="SAM" id="SignalP"/>
    </source>
</evidence>
<organism evidence="2 3">
    <name type="scientific">Neocallimastix californiae</name>
    <dbReference type="NCBI Taxonomy" id="1754190"/>
    <lineage>
        <taxon>Eukaryota</taxon>
        <taxon>Fungi</taxon>
        <taxon>Fungi incertae sedis</taxon>
        <taxon>Chytridiomycota</taxon>
        <taxon>Chytridiomycota incertae sedis</taxon>
        <taxon>Neocallimastigomycetes</taxon>
        <taxon>Neocallimastigales</taxon>
        <taxon>Neocallimastigaceae</taxon>
        <taxon>Neocallimastix</taxon>
    </lineage>
</organism>
<evidence type="ECO:0000313" key="3">
    <source>
        <dbReference type="Proteomes" id="UP000193920"/>
    </source>
</evidence>
<feature type="chain" id="PRO_5013118879" evidence="1">
    <location>
        <begin position="19"/>
        <end position="271"/>
    </location>
</feature>
<gene>
    <name evidence="2" type="ORF">LY90DRAFT_701122</name>
</gene>
<sequence>MKSIVLLTFILFIKITLTNKAKEFCPYNSEGVIKIYDPIYIDDKGNTVYAKTIEEYAKFLGPTWYGVSFCGNNTIVNSMGLYFDISKSKIQKREVENISEEKEEKNFFRGNNTLLDSDFKKLSEDYINSIYDKLQNSKKRCIPLTSINPGFNPYHKNLTIGVDAANVRYALGNIINIDKNIFNNIPSGITKCSAVNNCKGCNVVCNAIITGSIEKQYSISDSNGITRSSTYGTVTENIPQLIHLILSQMRFGYIINTIINVYMLMVLKMNL</sequence>
<keyword evidence="3" id="KW-1185">Reference proteome</keyword>
<protein>
    <submittedName>
        <fullName evidence="2">Uncharacterized protein</fullName>
    </submittedName>
</protein>
<evidence type="ECO:0000313" key="2">
    <source>
        <dbReference type="EMBL" id="ORY61847.1"/>
    </source>
</evidence>
<accession>A0A1Y2DRI3</accession>
<dbReference type="Proteomes" id="UP000193920">
    <property type="component" value="Unassembled WGS sequence"/>
</dbReference>
<dbReference type="EMBL" id="MCOG01000059">
    <property type="protein sequence ID" value="ORY61847.1"/>
    <property type="molecule type" value="Genomic_DNA"/>
</dbReference>
<proteinExistence type="predicted"/>
<name>A0A1Y2DRI3_9FUNG</name>